<dbReference type="GO" id="GO:0005737">
    <property type="term" value="C:cytoplasm"/>
    <property type="evidence" value="ECO:0007669"/>
    <property type="project" value="UniProtKB-SubCell"/>
</dbReference>
<feature type="compositionally biased region" description="Low complexity" evidence="7">
    <location>
        <begin position="60"/>
        <end position="71"/>
    </location>
</feature>
<organism evidence="10 11">
    <name type="scientific">Fopius arisanus</name>
    <dbReference type="NCBI Taxonomy" id="64838"/>
    <lineage>
        <taxon>Eukaryota</taxon>
        <taxon>Metazoa</taxon>
        <taxon>Ecdysozoa</taxon>
        <taxon>Arthropoda</taxon>
        <taxon>Hexapoda</taxon>
        <taxon>Insecta</taxon>
        <taxon>Pterygota</taxon>
        <taxon>Neoptera</taxon>
        <taxon>Endopterygota</taxon>
        <taxon>Hymenoptera</taxon>
        <taxon>Apocrita</taxon>
        <taxon>Ichneumonoidea</taxon>
        <taxon>Braconidae</taxon>
        <taxon>Opiinae</taxon>
        <taxon>Fopius</taxon>
    </lineage>
</organism>
<dbReference type="SMART" id="SM00950">
    <property type="entry name" value="Piwi"/>
    <property type="match status" value="1"/>
</dbReference>
<evidence type="ECO:0000313" key="10">
    <source>
        <dbReference type="Proteomes" id="UP000694866"/>
    </source>
</evidence>
<evidence type="ECO:0000256" key="6">
    <source>
        <dbReference type="ARBA" id="ARBA00038291"/>
    </source>
</evidence>
<dbReference type="GO" id="GO:0034587">
    <property type="term" value="P:piRNA processing"/>
    <property type="evidence" value="ECO:0007669"/>
    <property type="project" value="UniProtKB-ARBA"/>
</dbReference>
<dbReference type="Pfam" id="PF02171">
    <property type="entry name" value="Piwi"/>
    <property type="match status" value="1"/>
</dbReference>
<accession>A0A9R1T840</accession>
<evidence type="ECO:0000256" key="4">
    <source>
        <dbReference type="ARBA" id="ARBA00022884"/>
    </source>
</evidence>
<evidence type="ECO:0000256" key="3">
    <source>
        <dbReference type="ARBA" id="ARBA00022490"/>
    </source>
</evidence>
<keyword evidence="10" id="KW-1185">Reference proteome</keyword>
<dbReference type="PROSITE" id="PS50822">
    <property type="entry name" value="PIWI"/>
    <property type="match status" value="1"/>
</dbReference>
<dbReference type="KEGG" id="fas:105267737"/>
<name>A0A9R1T840_9HYME</name>
<feature type="domain" description="Piwi" evidence="9">
    <location>
        <begin position="551"/>
        <end position="840"/>
    </location>
</feature>
<dbReference type="InterPro" id="IPR036085">
    <property type="entry name" value="PAZ_dom_sf"/>
</dbReference>
<dbReference type="AlphaFoldDB" id="A0A9R1T840"/>
<evidence type="ECO:0000256" key="1">
    <source>
        <dbReference type="ARBA" id="ARBA00004496"/>
    </source>
</evidence>
<keyword evidence="5" id="KW-0943">RNA-mediated gene silencing</keyword>
<dbReference type="SMART" id="SM00949">
    <property type="entry name" value="PAZ"/>
    <property type="match status" value="1"/>
</dbReference>
<dbReference type="RefSeq" id="XP_011305104.1">
    <property type="nucleotide sequence ID" value="XM_011306802.1"/>
</dbReference>
<dbReference type="PROSITE" id="PS50821">
    <property type="entry name" value="PAZ"/>
    <property type="match status" value="1"/>
</dbReference>
<comment type="subcellular location">
    <subcellularLocation>
        <location evidence="1">Cytoplasm</location>
    </subcellularLocation>
</comment>
<dbReference type="Proteomes" id="UP000694866">
    <property type="component" value="Unplaced"/>
</dbReference>
<dbReference type="InterPro" id="IPR003165">
    <property type="entry name" value="Piwi"/>
</dbReference>
<evidence type="ECO:0000256" key="2">
    <source>
        <dbReference type="ARBA" id="ARBA00022473"/>
    </source>
</evidence>
<feature type="region of interest" description="Disordered" evidence="7">
    <location>
        <begin position="56"/>
        <end position="75"/>
    </location>
</feature>
<dbReference type="PANTHER" id="PTHR22891">
    <property type="entry name" value="EUKARYOTIC TRANSLATION INITIATION FACTOR 2C"/>
    <property type="match status" value="1"/>
</dbReference>
<feature type="domain" description="PAZ" evidence="8">
    <location>
        <begin position="278"/>
        <end position="388"/>
    </location>
</feature>
<dbReference type="CDD" id="cd02845">
    <property type="entry name" value="PAZ_piwi_like"/>
    <property type="match status" value="1"/>
</dbReference>
<dbReference type="FunFam" id="2.170.260.10:FF:000003">
    <property type="entry name" value="Piwi-like RNA-mediated gene silencing 2"/>
    <property type="match status" value="1"/>
</dbReference>
<dbReference type="InterPro" id="IPR012337">
    <property type="entry name" value="RNaseH-like_sf"/>
</dbReference>
<evidence type="ECO:0000259" key="9">
    <source>
        <dbReference type="PROSITE" id="PS50822"/>
    </source>
</evidence>
<evidence type="ECO:0000256" key="5">
    <source>
        <dbReference type="ARBA" id="ARBA00023158"/>
    </source>
</evidence>
<proteinExistence type="inferred from homology"/>
<protein>
    <submittedName>
        <fullName evidence="11">Protein aubergine-like</fullName>
    </submittedName>
</protein>
<keyword evidence="3" id="KW-0963">Cytoplasm</keyword>
<dbReference type="GeneID" id="105267737"/>
<dbReference type="Gene3D" id="3.40.50.2300">
    <property type="match status" value="1"/>
</dbReference>
<reference evidence="11" key="1">
    <citation type="submission" date="2025-08" db="UniProtKB">
        <authorList>
            <consortium name="RefSeq"/>
        </authorList>
    </citation>
    <scope>IDENTIFICATION</scope>
    <source>
        <strain evidence="11">USDA-PBARC FA_bdor</strain>
        <tissue evidence="11">Whole organism</tissue>
    </source>
</reference>
<evidence type="ECO:0000313" key="11">
    <source>
        <dbReference type="RefSeq" id="XP_011305104.1"/>
    </source>
</evidence>
<sequence length="855" mass="97045">MEEALMGRNRGQARGIAGLLAKIALPKSSTADVPPQTPPQNVERSVRDTAKLPGPFQAQPPLEEPLIPGGESTSGLGRGALRGRRILIPEILNTRPQHVASNKRGSSGQGILLEANYFKVIEKPDWCLQQYRVDFHPEETNTHIKKGLVRQCSKQLGSYIFDGTVLYTTHNLTAQENLELTAIRQQDAAKICITIRSVGELVKGDPHYLQFYNILTRKCLELLNLQLVGRNYFDANSKIEIKEYKLELWPGYITSIRQHESDILMCVEINHKVMRQETLLHILERVKTENPYDYQNVFKSEVIGVTVLTGYNNNTYRIDDVDFNESPMGTFQSKGETIRYMDYYKNKYGIVITVKNQPLFVSRSSARDRRAGKNDIIYLVPELCRATGLTDEMRSDFRLMSALAMHTRVNPHRRIDKLLAFNRRMLGETTIQEEFNNWNLKLDTKLVEVHARKLLPEKLHFGNDRQVEVGGNGDWTKSSKDKGLYMTMTLKDWVVVVPERLIQEAKSFISIIRSATNFQISEPQYFEIRRERCESYTECLERIMSKANPQMIMCILAKNRADTYSAIKKKLCIDRPVPSQVITARCLRAKEIMSIAMKIAIQMNCKIGGIPWTIHIPLSGLMVVGYDVCHDINKKGIDFGALVASLDKKLSRYFSTVSAHTSGEELCDHLSASMAKALQKYREANNGALPSSILVYRDGVSEGQIPFVVEHEVMKVKQAISKFYGQVMPVKLGYIVVTKKINTRLFYKGRNPEPGTVVDNVITNPQQYDFFMVSQGVKQGTVSPTSYSVIYDSLSLNPDKIQILTYKMTHVYYNCSTTMRVPAPVQLAHKLSFLVSQSIHTPPTNNTLESLLYFL</sequence>
<dbReference type="Gene3D" id="2.170.260.10">
    <property type="entry name" value="paz domain"/>
    <property type="match status" value="1"/>
</dbReference>
<dbReference type="GO" id="GO:0003723">
    <property type="term" value="F:RNA binding"/>
    <property type="evidence" value="ECO:0007669"/>
    <property type="project" value="UniProtKB-KW"/>
</dbReference>
<keyword evidence="2" id="KW-0217">Developmental protein</keyword>
<keyword evidence="4" id="KW-0694">RNA-binding</keyword>
<dbReference type="Pfam" id="PF23278">
    <property type="entry name" value="Piwi_N"/>
    <property type="match status" value="1"/>
</dbReference>
<dbReference type="Pfam" id="PF02170">
    <property type="entry name" value="PAZ"/>
    <property type="match status" value="1"/>
</dbReference>
<dbReference type="InterPro" id="IPR036397">
    <property type="entry name" value="RNaseH_sf"/>
</dbReference>
<dbReference type="SUPFAM" id="SSF53098">
    <property type="entry name" value="Ribonuclease H-like"/>
    <property type="match status" value="1"/>
</dbReference>
<dbReference type="Gene3D" id="3.30.420.10">
    <property type="entry name" value="Ribonuclease H-like superfamily/Ribonuclease H"/>
    <property type="match status" value="1"/>
</dbReference>
<dbReference type="CDD" id="cd04658">
    <property type="entry name" value="Piwi_piwi-like_Euk"/>
    <property type="match status" value="1"/>
</dbReference>
<gene>
    <name evidence="11" type="primary">LOC105267737</name>
</gene>
<dbReference type="OrthoDB" id="445936at2759"/>
<dbReference type="SUPFAM" id="SSF101690">
    <property type="entry name" value="PAZ domain"/>
    <property type="match status" value="1"/>
</dbReference>
<evidence type="ECO:0000259" key="8">
    <source>
        <dbReference type="PROSITE" id="PS50821"/>
    </source>
</evidence>
<dbReference type="InterPro" id="IPR003100">
    <property type="entry name" value="PAZ_dom"/>
</dbReference>
<comment type="similarity">
    <text evidence="6">Belongs to the argonaute family. Piwi subfamily.</text>
</comment>
<evidence type="ECO:0000256" key="7">
    <source>
        <dbReference type="SAM" id="MobiDB-lite"/>
    </source>
</evidence>